<evidence type="ECO:0000256" key="1">
    <source>
        <dbReference type="ARBA" id="ARBA00004170"/>
    </source>
</evidence>
<proteinExistence type="inferred from homology"/>
<keyword evidence="3" id="KW-0479">Metal-binding</keyword>
<dbReference type="OrthoDB" id="5599753at2759"/>
<keyword evidence="4" id="KW-0862">Zinc</keyword>
<accession>A0A078AL48</accession>
<evidence type="ECO:0000313" key="7">
    <source>
        <dbReference type="EMBL" id="CDW83090.1"/>
    </source>
</evidence>
<evidence type="ECO:0000256" key="2">
    <source>
        <dbReference type="ARBA" id="ARBA00005975"/>
    </source>
</evidence>
<dbReference type="InterPro" id="IPR037519">
    <property type="entry name" value="LITAF_fam"/>
</dbReference>
<dbReference type="PANTHER" id="PTHR23292:SF6">
    <property type="entry name" value="FI16602P1-RELATED"/>
    <property type="match status" value="1"/>
</dbReference>
<dbReference type="PROSITE" id="PS51837">
    <property type="entry name" value="LITAF"/>
    <property type="match status" value="1"/>
</dbReference>
<protein>
    <recommendedName>
        <fullName evidence="6">LITAF domain-containing protein</fullName>
    </recommendedName>
</protein>
<dbReference type="Proteomes" id="UP000039865">
    <property type="component" value="Unassembled WGS sequence"/>
</dbReference>
<dbReference type="GO" id="GO:0008270">
    <property type="term" value="F:zinc ion binding"/>
    <property type="evidence" value="ECO:0007669"/>
    <property type="project" value="TreeGrafter"/>
</dbReference>
<dbReference type="SMART" id="SM00714">
    <property type="entry name" value="LITAF"/>
    <property type="match status" value="1"/>
</dbReference>
<comment type="similarity">
    <text evidence="2">Belongs to the CDIP1/LITAF family.</text>
</comment>
<dbReference type="InParanoid" id="A0A078AL48"/>
<evidence type="ECO:0000256" key="3">
    <source>
        <dbReference type="ARBA" id="ARBA00022723"/>
    </source>
</evidence>
<keyword evidence="8" id="KW-1185">Reference proteome</keyword>
<dbReference type="EMBL" id="CCKQ01011522">
    <property type="protein sequence ID" value="CDW83090.1"/>
    <property type="molecule type" value="Genomic_DNA"/>
</dbReference>
<name>A0A078AL48_STYLE</name>
<feature type="domain" description="LITAF" evidence="6">
    <location>
        <begin position="79"/>
        <end position="161"/>
    </location>
</feature>
<dbReference type="Pfam" id="PF10601">
    <property type="entry name" value="zf-LITAF-like"/>
    <property type="match status" value="1"/>
</dbReference>
<comment type="subcellular location">
    <subcellularLocation>
        <location evidence="1">Membrane</location>
        <topology evidence="1">Peripheral membrane protein</topology>
    </subcellularLocation>
</comment>
<keyword evidence="5" id="KW-0472">Membrane</keyword>
<evidence type="ECO:0000256" key="4">
    <source>
        <dbReference type="ARBA" id="ARBA00022833"/>
    </source>
</evidence>
<sequence length="162" mass="18462">MQNPYGYNGGQANYNQNPAIDQNGQQFQNGIPVGYAQDSNVPIMMGTPQQPQQYQQQQYNPYNPNPYPYAQQPPTLVVVRHQPNTYQTYFGRSSTHLQCPFCNKQSHTKVNRESTTEQAVACIILCICVPPYCFLPYLVPSCFRYIHRCSNCDRVVGAKDLD</sequence>
<dbReference type="AlphaFoldDB" id="A0A078AL48"/>
<evidence type="ECO:0000313" key="8">
    <source>
        <dbReference type="Proteomes" id="UP000039865"/>
    </source>
</evidence>
<dbReference type="InterPro" id="IPR006629">
    <property type="entry name" value="LITAF"/>
</dbReference>
<organism evidence="7 8">
    <name type="scientific">Stylonychia lemnae</name>
    <name type="common">Ciliate</name>
    <dbReference type="NCBI Taxonomy" id="5949"/>
    <lineage>
        <taxon>Eukaryota</taxon>
        <taxon>Sar</taxon>
        <taxon>Alveolata</taxon>
        <taxon>Ciliophora</taxon>
        <taxon>Intramacronucleata</taxon>
        <taxon>Spirotrichea</taxon>
        <taxon>Stichotrichia</taxon>
        <taxon>Sporadotrichida</taxon>
        <taxon>Oxytrichidae</taxon>
        <taxon>Stylonychinae</taxon>
        <taxon>Stylonychia</taxon>
    </lineage>
</organism>
<dbReference type="GO" id="GO:0016020">
    <property type="term" value="C:membrane"/>
    <property type="evidence" value="ECO:0007669"/>
    <property type="project" value="UniProtKB-SubCell"/>
</dbReference>
<evidence type="ECO:0000256" key="5">
    <source>
        <dbReference type="ARBA" id="ARBA00023136"/>
    </source>
</evidence>
<reference evidence="7 8" key="1">
    <citation type="submission" date="2014-06" db="EMBL/GenBank/DDBJ databases">
        <authorList>
            <person name="Swart Estienne"/>
        </authorList>
    </citation>
    <scope>NUCLEOTIDE SEQUENCE [LARGE SCALE GENOMIC DNA]</scope>
    <source>
        <strain evidence="7 8">130c</strain>
    </source>
</reference>
<evidence type="ECO:0000259" key="6">
    <source>
        <dbReference type="PROSITE" id="PS51837"/>
    </source>
</evidence>
<gene>
    <name evidence="7" type="primary">Contig12554.g13399</name>
    <name evidence="7" type="ORF">STYLEM_12129</name>
</gene>
<dbReference type="PANTHER" id="PTHR23292">
    <property type="entry name" value="LIPOPOLYSACCHARIDE-INDUCED TUMOR NECROSIS FACTOR-ALPHA FACTOR"/>
    <property type="match status" value="1"/>
</dbReference>